<dbReference type="EMBL" id="JABANP010001001">
    <property type="protein sequence ID" value="KAF4677230.1"/>
    <property type="molecule type" value="Genomic_DNA"/>
</dbReference>
<organism evidence="1 2">
    <name type="scientific">Perkinsus olseni</name>
    <name type="common">Perkinsus atlanticus</name>
    <dbReference type="NCBI Taxonomy" id="32597"/>
    <lineage>
        <taxon>Eukaryota</taxon>
        <taxon>Sar</taxon>
        <taxon>Alveolata</taxon>
        <taxon>Perkinsozoa</taxon>
        <taxon>Perkinsea</taxon>
        <taxon>Perkinsida</taxon>
        <taxon>Perkinsidae</taxon>
        <taxon>Perkinsus</taxon>
    </lineage>
</organism>
<sequence>MESFHCNGCNSQRMFESLRWKLHNDMVEALQNTTQCYCRAAQKSPTCPFCKHCQDDYWSYEHYATLTDILGFYACQPNDRMDETKMVGLELQERCWLSRGSSVPGHKTVSLLCWS</sequence>
<dbReference type="Proteomes" id="UP000541610">
    <property type="component" value="Unassembled WGS sequence"/>
</dbReference>
<comment type="caution">
    <text evidence="1">The sequence shown here is derived from an EMBL/GenBank/DDBJ whole genome shotgun (WGS) entry which is preliminary data.</text>
</comment>
<dbReference type="AlphaFoldDB" id="A0A7J6N1E6"/>
<reference evidence="1 2" key="1">
    <citation type="submission" date="2020-04" db="EMBL/GenBank/DDBJ databases">
        <title>Perkinsus olseni comparative genomics.</title>
        <authorList>
            <person name="Bogema D.R."/>
        </authorList>
    </citation>
    <scope>NUCLEOTIDE SEQUENCE [LARGE SCALE GENOMIC DNA]</scope>
    <source>
        <strain evidence="1">00978-12</strain>
    </source>
</reference>
<gene>
    <name evidence="1" type="ORF">FOZ60_000284</name>
</gene>
<accession>A0A7J6N1E6</accession>
<name>A0A7J6N1E6_PEROL</name>
<protein>
    <submittedName>
        <fullName evidence="1">Uncharacterized protein</fullName>
    </submittedName>
</protein>
<evidence type="ECO:0000313" key="2">
    <source>
        <dbReference type="Proteomes" id="UP000541610"/>
    </source>
</evidence>
<proteinExistence type="predicted"/>
<evidence type="ECO:0000313" key="1">
    <source>
        <dbReference type="EMBL" id="KAF4677230.1"/>
    </source>
</evidence>